<dbReference type="GO" id="GO:0005739">
    <property type="term" value="C:mitochondrion"/>
    <property type="evidence" value="ECO:0007669"/>
    <property type="project" value="TreeGrafter"/>
</dbReference>
<dbReference type="AlphaFoldDB" id="A0A084G0X2"/>
<dbReference type="GO" id="GO:0004792">
    <property type="term" value="F:thiosulfate-cyanide sulfurtransferase activity"/>
    <property type="evidence" value="ECO:0007669"/>
    <property type="project" value="TreeGrafter"/>
</dbReference>
<dbReference type="Pfam" id="PF00581">
    <property type="entry name" value="Rhodanese"/>
    <property type="match status" value="1"/>
</dbReference>
<dbReference type="GeneID" id="27726076"/>
<dbReference type="RefSeq" id="XP_016640783.1">
    <property type="nucleotide sequence ID" value="XM_016788956.1"/>
</dbReference>
<evidence type="ECO:0000259" key="1">
    <source>
        <dbReference type="PROSITE" id="PS50206"/>
    </source>
</evidence>
<protein>
    <recommendedName>
        <fullName evidence="1">Rhodanese domain-containing protein</fullName>
    </recommendedName>
</protein>
<dbReference type="HOGENOM" id="CLU_089574_0_0_1"/>
<accession>A0A084G0X2</accession>
<name>A0A084G0X2_PSEDA</name>
<dbReference type="EMBL" id="JOWA01000110">
    <property type="protein sequence ID" value="KEZ40984.1"/>
    <property type="molecule type" value="Genomic_DNA"/>
</dbReference>
<dbReference type="PROSITE" id="PS50206">
    <property type="entry name" value="RHODANESE_3"/>
    <property type="match status" value="1"/>
</dbReference>
<dbReference type="PANTHER" id="PTHR44086">
    <property type="entry name" value="THIOSULFATE SULFURTRANSFERASE RDL2, MITOCHONDRIAL-RELATED"/>
    <property type="match status" value="1"/>
</dbReference>
<dbReference type="Gene3D" id="3.40.250.10">
    <property type="entry name" value="Rhodanese-like domain"/>
    <property type="match status" value="1"/>
</dbReference>
<dbReference type="KEGG" id="sapo:SAPIO_CDS7004"/>
<proteinExistence type="predicted"/>
<dbReference type="OrthoDB" id="566238at2759"/>
<comment type="caution">
    <text evidence="2">The sequence shown here is derived from an EMBL/GenBank/DDBJ whole genome shotgun (WGS) entry which is preliminary data.</text>
</comment>
<reference evidence="2 3" key="1">
    <citation type="journal article" date="2014" name="Genome Announc.">
        <title>Draft genome sequence of the pathogenic fungus Scedosporium apiospermum.</title>
        <authorList>
            <person name="Vandeputte P."/>
            <person name="Ghamrawi S."/>
            <person name="Rechenmann M."/>
            <person name="Iltis A."/>
            <person name="Giraud S."/>
            <person name="Fleury M."/>
            <person name="Thornton C."/>
            <person name="Delhaes L."/>
            <person name="Meyer W."/>
            <person name="Papon N."/>
            <person name="Bouchara J.P."/>
        </authorList>
    </citation>
    <scope>NUCLEOTIDE SEQUENCE [LARGE SCALE GENOMIC DNA]</scope>
    <source>
        <strain evidence="2 3">IHEM 14462</strain>
    </source>
</reference>
<dbReference type="InterPro" id="IPR036873">
    <property type="entry name" value="Rhodanese-like_dom_sf"/>
</dbReference>
<dbReference type="Proteomes" id="UP000028545">
    <property type="component" value="Unassembled WGS sequence"/>
</dbReference>
<organism evidence="2 3">
    <name type="scientific">Pseudallescheria apiosperma</name>
    <name type="common">Scedosporium apiospermum</name>
    <dbReference type="NCBI Taxonomy" id="563466"/>
    <lineage>
        <taxon>Eukaryota</taxon>
        <taxon>Fungi</taxon>
        <taxon>Dikarya</taxon>
        <taxon>Ascomycota</taxon>
        <taxon>Pezizomycotina</taxon>
        <taxon>Sordariomycetes</taxon>
        <taxon>Hypocreomycetidae</taxon>
        <taxon>Microascales</taxon>
        <taxon>Microascaceae</taxon>
        <taxon>Scedosporium</taxon>
    </lineage>
</organism>
<dbReference type="SMART" id="SM00450">
    <property type="entry name" value="RHOD"/>
    <property type="match status" value="1"/>
</dbReference>
<dbReference type="InterPro" id="IPR001763">
    <property type="entry name" value="Rhodanese-like_dom"/>
</dbReference>
<dbReference type="OMA" id="WVQQEEA"/>
<evidence type="ECO:0000313" key="2">
    <source>
        <dbReference type="EMBL" id="KEZ40984.1"/>
    </source>
</evidence>
<dbReference type="SUPFAM" id="SSF52821">
    <property type="entry name" value="Rhodanese/Cell cycle control phosphatase"/>
    <property type="match status" value="1"/>
</dbReference>
<feature type="domain" description="Rhodanese" evidence="1">
    <location>
        <begin position="82"/>
        <end position="188"/>
    </location>
</feature>
<dbReference type="PANTHER" id="PTHR44086:SF10">
    <property type="entry name" value="THIOSULFATE SULFURTRANSFERASE_RHODANESE-LIKE DOMAIN-CONTAINING PROTEIN 3"/>
    <property type="match status" value="1"/>
</dbReference>
<gene>
    <name evidence="2" type="ORF">SAPIO_CDS7004</name>
</gene>
<sequence>MMTRTRATQLAIQCGAQLARSQPWYRPSLRIRPAQLAGNHAVRATRSFSITNSRWEKNEPTQKADEGRQWDFESIKEISQSKPKNLLLIDVREPNELQSTGTIPTSLNIPITSHPNAFHLPAEQFRHLFGFEKPATDGPDAPELVVFCKAGVRARAAAELARSAGYNKVGDYAGSWLDWSAKGGKVEPFEGGDA</sequence>
<dbReference type="VEuPathDB" id="FungiDB:SAPIO_CDS7004"/>
<keyword evidence="3" id="KW-1185">Reference proteome</keyword>
<evidence type="ECO:0000313" key="3">
    <source>
        <dbReference type="Proteomes" id="UP000028545"/>
    </source>
</evidence>